<name>E3DQ39_HALPG</name>
<gene>
    <name evidence="1" type="ordered locus">Hprae_0636</name>
</gene>
<proteinExistence type="predicted"/>
<reference evidence="1 2" key="2">
    <citation type="journal article" date="2011" name="Stand. Genomic Sci.">
        <title>Complete genome sequence of the extremely halophilic Halanaerobium praevalens type strain (GSL).</title>
        <authorList>
            <person name="Ivanova N."/>
            <person name="Sikorski J."/>
            <person name="Chertkov O."/>
            <person name="Nolan M."/>
            <person name="Lucas S."/>
            <person name="Hammon N."/>
            <person name="Deshpande S."/>
            <person name="Cheng J.F."/>
            <person name="Tapia R."/>
            <person name="Han C."/>
            <person name="Goodwin L."/>
            <person name="Pitluck S."/>
            <person name="Huntemann M."/>
            <person name="Liolios K."/>
            <person name="Pagani I."/>
            <person name="Mavromatis K."/>
            <person name="Ovchinikova G."/>
            <person name="Pati A."/>
            <person name="Chen A."/>
            <person name="Palaniappan K."/>
            <person name="Land M."/>
            <person name="Hauser L."/>
            <person name="Brambilla E.M."/>
            <person name="Kannan K.P."/>
            <person name="Rohde M."/>
            <person name="Tindall B.J."/>
            <person name="Goker M."/>
            <person name="Detter J.C."/>
            <person name="Woyke T."/>
            <person name="Bristow J."/>
            <person name="Eisen J.A."/>
            <person name="Markowitz V."/>
            <person name="Hugenholtz P."/>
            <person name="Kyrpides N.C."/>
            <person name="Klenk H.P."/>
            <person name="Lapidus A."/>
        </authorList>
    </citation>
    <scope>NUCLEOTIDE SEQUENCE [LARGE SCALE GENOMIC DNA]</scope>
    <source>
        <strain evidence="2">ATCC 33744 / DSM 2228 / GSL</strain>
    </source>
</reference>
<dbReference type="AlphaFoldDB" id="E3DQ39"/>
<dbReference type="KEGG" id="hpk:Hprae_0636"/>
<dbReference type="STRING" id="572479.Hprae_0636"/>
<dbReference type="Proteomes" id="UP000006866">
    <property type="component" value="Chromosome"/>
</dbReference>
<dbReference type="OrthoDB" id="2112975at2"/>
<evidence type="ECO:0000313" key="2">
    <source>
        <dbReference type="Proteomes" id="UP000006866"/>
    </source>
</evidence>
<dbReference type="RefSeq" id="WP_014552823.1">
    <property type="nucleotide sequence ID" value="NC_017455.1"/>
</dbReference>
<protein>
    <submittedName>
        <fullName evidence="1">Uncharacterized protein</fullName>
    </submittedName>
</protein>
<accession>E3DQ39</accession>
<reference evidence="2" key="1">
    <citation type="submission" date="2010-10" db="EMBL/GenBank/DDBJ databases">
        <title>The complete genome of Halanaerobium praevalens DSM 2228.</title>
        <authorList>
            <consortium name="US DOE Joint Genome Institute (JGI-PGF)"/>
            <person name="Lucas S."/>
            <person name="Copeland A."/>
            <person name="Lapidus A."/>
            <person name="Glavina del Rio T."/>
            <person name="Dalin E."/>
            <person name="Tice H."/>
            <person name="Bruce D."/>
            <person name="Goodwin L."/>
            <person name="Pitluck S."/>
            <person name="Kyrpides N."/>
            <person name="Mavromatis K."/>
            <person name="Ivanova N."/>
            <person name="Ovchinnikova G."/>
            <person name="Chertkov O."/>
            <person name="Detter J.C."/>
            <person name="Han C."/>
            <person name="Larimer F."/>
            <person name="Land M."/>
            <person name="Hauser L."/>
            <person name="Markowitz V."/>
            <person name="Cheng J.-F."/>
            <person name="Hugenholtz P."/>
            <person name="Woyke T."/>
            <person name="Wu D."/>
            <person name="Tindall B."/>
            <person name="Pomrenke H.G."/>
            <person name="Brambilla E."/>
            <person name="Klenk H.-P."/>
            <person name="Eisen J.A."/>
        </authorList>
    </citation>
    <scope>NUCLEOTIDE SEQUENCE [LARGE SCALE GENOMIC DNA]</scope>
    <source>
        <strain evidence="2">ATCC 33744 / DSM 2228 / GSL</strain>
    </source>
</reference>
<organism evidence="1 2">
    <name type="scientific">Halanaerobium praevalens (strain ATCC 33744 / DSM 2228 / GSL)</name>
    <dbReference type="NCBI Taxonomy" id="572479"/>
    <lineage>
        <taxon>Bacteria</taxon>
        <taxon>Bacillati</taxon>
        <taxon>Bacillota</taxon>
        <taxon>Clostridia</taxon>
        <taxon>Halanaerobiales</taxon>
        <taxon>Halanaerobiaceae</taxon>
        <taxon>Halanaerobium</taxon>
    </lineage>
</organism>
<dbReference type="EMBL" id="CP002175">
    <property type="protein sequence ID" value="ADO76790.1"/>
    <property type="molecule type" value="Genomic_DNA"/>
</dbReference>
<sequence>MNRKNKNSDLSPEKEMIRDLRKRIYGQSDAGPELPVSDKNCVFCGSKSDLKKYKDSYICNECLNGILN</sequence>
<dbReference type="PATRIC" id="fig|572479.3.peg.642"/>
<evidence type="ECO:0000313" key="1">
    <source>
        <dbReference type="EMBL" id="ADO76790.1"/>
    </source>
</evidence>
<dbReference type="HOGENOM" id="CLU_2788127_0_0_9"/>
<keyword evidence="2" id="KW-1185">Reference proteome</keyword>